<sequence>MAPPDPPTDVPPTATVPSFPPVRAGGLLRHRLRTGLRRARRTAAAGLGAAAVLLVALGPPGGDDRPRAGDGGRPSDAGDRAVAVGAAGSVAGASAEAGDGRPPDDALVRAPVRLADPGVVRLLKPGDRVDVLAGPAPESPGADASAATGSADVLATRARVVAVPDPGVPDSEGSATPSVPGGALAWDGVAEGAAGGVAPTLAGSGALVVLSVPRSIAAHLVGRAAEGSPLAVTLW</sequence>
<evidence type="ECO:0008006" key="4">
    <source>
        <dbReference type="Google" id="ProtNLM"/>
    </source>
</evidence>
<feature type="compositionally biased region" description="Low complexity" evidence="1">
    <location>
        <begin position="11"/>
        <end position="25"/>
    </location>
</feature>
<dbReference type="EMBL" id="JACXYU010000009">
    <property type="protein sequence ID" value="MBD3933308.1"/>
    <property type="molecule type" value="Genomic_DNA"/>
</dbReference>
<proteinExistence type="predicted"/>
<protein>
    <recommendedName>
        <fullName evidence="4">Flp pilus assembly protein RcpC/CpaB domain-containing protein</fullName>
    </recommendedName>
</protein>
<comment type="caution">
    <text evidence="2">The sequence shown here is derived from an EMBL/GenBank/DDBJ whole genome shotgun (WGS) entry which is preliminary data.</text>
</comment>
<evidence type="ECO:0000313" key="3">
    <source>
        <dbReference type="Proteomes" id="UP000632289"/>
    </source>
</evidence>
<name>A0A927F185_9ACTN</name>
<feature type="region of interest" description="Disordered" evidence="1">
    <location>
        <begin position="1"/>
        <end position="25"/>
    </location>
</feature>
<reference evidence="2" key="1">
    <citation type="submission" date="2020-09" db="EMBL/GenBank/DDBJ databases">
        <title>Secondary metabolite and genome analysis of marine Streptomyces chumphonensis KK1-2T.</title>
        <authorList>
            <person name="Phongsopitanun W."/>
            <person name="Kanchanasin P."/>
            <person name="Pittayakhajonwut P."/>
            <person name="Suwanborirux K."/>
            <person name="Tanasupawat S."/>
        </authorList>
    </citation>
    <scope>NUCLEOTIDE SEQUENCE</scope>
    <source>
        <strain evidence="2">KK1-2</strain>
    </source>
</reference>
<evidence type="ECO:0000256" key="1">
    <source>
        <dbReference type="SAM" id="MobiDB-lite"/>
    </source>
</evidence>
<accession>A0A927F185</accession>
<evidence type="ECO:0000313" key="2">
    <source>
        <dbReference type="EMBL" id="MBD3933308.1"/>
    </source>
</evidence>
<feature type="region of interest" description="Disordered" evidence="1">
    <location>
        <begin position="58"/>
        <end position="80"/>
    </location>
</feature>
<organism evidence="2 3">
    <name type="scientific">Streptomyces chumphonensis</name>
    <dbReference type="NCBI Taxonomy" id="1214925"/>
    <lineage>
        <taxon>Bacteria</taxon>
        <taxon>Bacillati</taxon>
        <taxon>Actinomycetota</taxon>
        <taxon>Actinomycetes</taxon>
        <taxon>Kitasatosporales</taxon>
        <taxon>Streptomycetaceae</taxon>
        <taxon>Streptomyces</taxon>
    </lineage>
</organism>
<dbReference type="AlphaFoldDB" id="A0A927F185"/>
<gene>
    <name evidence="2" type="ORF">IF129_17340</name>
</gene>
<feature type="compositionally biased region" description="Pro residues" evidence="1">
    <location>
        <begin position="1"/>
        <end position="10"/>
    </location>
</feature>
<keyword evidence="3" id="KW-1185">Reference proteome</keyword>
<dbReference type="Proteomes" id="UP000632289">
    <property type="component" value="Unassembled WGS sequence"/>
</dbReference>